<dbReference type="Proteomes" id="UP000008068">
    <property type="component" value="Unassembled WGS sequence"/>
</dbReference>
<dbReference type="AlphaFoldDB" id="G0MVZ6"/>
<protein>
    <recommendedName>
        <fullName evidence="3">F-box domain-containing protein</fullName>
    </recommendedName>
</protein>
<sequence>MMSSRRPQPVLMDMPKHILEKIIEETGQFKERLPLRQVCRPLRHLTDRLPLHLGCLNVHANSENEEFLKIFFGAKKNSKFPLKIKEISLFQKGTPPLEFFDFLDKKSLKSINIRSENLIDFEIFDKNFFQKFENVKNLELHTLKTLVPIGKLEKFEILNFKIEDLMVQDFEQVLEHFLHSSSILLYRIQCPKIYRNRVVDFLEEAGLEIMSDYENPYWWEFKNLKNPSASFSVAVFPDCILIMRNRK</sequence>
<proteinExistence type="predicted"/>
<organism evidence="2">
    <name type="scientific">Caenorhabditis brenneri</name>
    <name type="common">Nematode worm</name>
    <dbReference type="NCBI Taxonomy" id="135651"/>
    <lineage>
        <taxon>Eukaryota</taxon>
        <taxon>Metazoa</taxon>
        <taxon>Ecdysozoa</taxon>
        <taxon>Nematoda</taxon>
        <taxon>Chromadorea</taxon>
        <taxon>Rhabditida</taxon>
        <taxon>Rhabditina</taxon>
        <taxon>Rhabditomorpha</taxon>
        <taxon>Rhabditoidea</taxon>
        <taxon>Rhabditidae</taxon>
        <taxon>Peloderinae</taxon>
        <taxon>Caenorhabditis</taxon>
    </lineage>
</organism>
<gene>
    <name evidence="1" type="ORF">CAEBREN_13520</name>
</gene>
<dbReference type="HOGENOM" id="CLU_1125373_0_0_1"/>
<evidence type="ECO:0008006" key="3">
    <source>
        <dbReference type="Google" id="ProtNLM"/>
    </source>
</evidence>
<name>G0MVZ6_CAEBE</name>
<accession>G0MVZ6</accession>
<dbReference type="EMBL" id="GL379815">
    <property type="protein sequence ID" value="EGT45265.1"/>
    <property type="molecule type" value="Genomic_DNA"/>
</dbReference>
<keyword evidence="2" id="KW-1185">Reference proteome</keyword>
<reference evidence="2" key="1">
    <citation type="submission" date="2011-07" db="EMBL/GenBank/DDBJ databases">
        <authorList>
            <consortium name="Caenorhabditis brenneri Sequencing and Analysis Consortium"/>
            <person name="Wilson R.K."/>
        </authorList>
    </citation>
    <scope>NUCLEOTIDE SEQUENCE [LARGE SCALE GENOMIC DNA]</scope>
    <source>
        <strain evidence="2">PB2801</strain>
    </source>
</reference>
<evidence type="ECO:0000313" key="2">
    <source>
        <dbReference type="Proteomes" id="UP000008068"/>
    </source>
</evidence>
<evidence type="ECO:0000313" key="1">
    <source>
        <dbReference type="EMBL" id="EGT45265.1"/>
    </source>
</evidence>
<dbReference type="InParanoid" id="G0MVZ6"/>